<accession>A0A0F9QWS6</accession>
<feature type="transmembrane region" description="Helical" evidence="1">
    <location>
        <begin position="236"/>
        <end position="257"/>
    </location>
</feature>
<feature type="transmembrane region" description="Helical" evidence="1">
    <location>
        <begin position="263"/>
        <end position="288"/>
    </location>
</feature>
<gene>
    <name evidence="2" type="ORF">LCGC14_0964070</name>
</gene>
<feature type="transmembrane region" description="Helical" evidence="1">
    <location>
        <begin position="335"/>
        <end position="353"/>
    </location>
</feature>
<feature type="transmembrane region" description="Helical" evidence="1">
    <location>
        <begin position="181"/>
        <end position="202"/>
    </location>
</feature>
<dbReference type="EMBL" id="LAZR01003504">
    <property type="protein sequence ID" value="KKN17611.1"/>
    <property type="molecule type" value="Genomic_DNA"/>
</dbReference>
<keyword evidence="1" id="KW-0812">Transmembrane</keyword>
<protein>
    <submittedName>
        <fullName evidence="2">Uncharacterized protein</fullName>
    </submittedName>
</protein>
<organism evidence="2">
    <name type="scientific">marine sediment metagenome</name>
    <dbReference type="NCBI Taxonomy" id="412755"/>
    <lineage>
        <taxon>unclassified sequences</taxon>
        <taxon>metagenomes</taxon>
        <taxon>ecological metagenomes</taxon>
    </lineage>
</organism>
<sequence length="354" mass="41597">MKNSISFLIRNYNLKKKKYELGNEGNINLSKAEFKTFLNDLPIQLNYPFFNIEIYSNRFGRVNIVKTGKDTCDIAFKQLSIQFTRKRITTKKLMPIDKVVSMVYDKPHESVLEMDRAEFRERMALLDLSKLAEDIEEKKAEEKGEKGFIIFGIIIFFLYGLSIVSVFFMVVYVPIKFFGMMNFLSISFWIWLLSLTPVNIFVNISHMRRGNKKENRIKFNIPVLDYYTTTDISSRFVNILFTYGTLLLTLPLLILNLTQIDALVLLVIGCIAIFMHVWIIIAIIITYYNSKDVKTKILQSLLKFFQEEDLTWNEKQYYLTLILEFKKKKLVSIGYYSKIYAVLMLLFSIIPQIF</sequence>
<feature type="transmembrane region" description="Helical" evidence="1">
    <location>
        <begin position="148"/>
        <end position="175"/>
    </location>
</feature>
<evidence type="ECO:0000256" key="1">
    <source>
        <dbReference type="SAM" id="Phobius"/>
    </source>
</evidence>
<name>A0A0F9QWS6_9ZZZZ</name>
<keyword evidence="1" id="KW-1133">Transmembrane helix</keyword>
<reference evidence="2" key="1">
    <citation type="journal article" date="2015" name="Nature">
        <title>Complex archaea that bridge the gap between prokaryotes and eukaryotes.</title>
        <authorList>
            <person name="Spang A."/>
            <person name="Saw J.H."/>
            <person name="Jorgensen S.L."/>
            <person name="Zaremba-Niedzwiedzka K."/>
            <person name="Martijn J."/>
            <person name="Lind A.E."/>
            <person name="van Eijk R."/>
            <person name="Schleper C."/>
            <person name="Guy L."/>
            <person name="Ettema T.J."/>
        </authorList>
    </citation>
    <scope>NUCLEOTIDE SEQUENCE</scope>
</reference>
<comment type="caution">
    <text evidence="2">The sequence shown here is derived from an EMBL/GenBank/DDBJ whole genome shotgun (WGS) entry which is preliminary data.</text>
</comment>
<proteinExistence type="predicted"/>
<evidence type="ECO:0000313" key="2">
    <source>
        <dbReference type="EMBL" id="KKN17611.1"/>
    </source>
</evidence>
<keyword evidence="1" id="KW-0472">Membrane</keyword>
<dbReference type="AlphaFoldDB" id="A0A0F9QWS6"/>